<dbReference type="Gene3D" id="3.40.50.12780">
    <property type="entry name" value="N-terminal domain of ligase-like"/>
    <property type="match status" value="1"/>
</dbReference>
<keyword evidence="1" id="KW-0596">Phosphopantetheine</keyword>
<dbReference type="PROSITE" id="PS50075">
    <property type="entry name" value="CARRIER"/>
    <property type="match status" value="1"/>
</dbReference>
<organism evidence="6">
    <name type="scientific">Brugia timori</name>
    <dbReference type="NCBI Taxonomy" id="42155"/>
    <lineage>
        <taxon>Eukaryota</taxon>
        <taxon>Metazoa</taxon>
        <taxon>Ecdysozoa</taxon>
        <taxon>Nematoda</taxon>
        <taxon>Chromadorea</taxon>
        <taxon>Rhabditida</taxon>
        <taxon>Spirurina</taxon>
        <taxon>Spiruromorpha</taxon>
        <taxon>Filarioidea</taxon>
        <taxon>Onchocercidae</taxon>
        <taxon>Brugia</taxon>
    </lineage>
</organism>
<evidence type="ECO:0000313" key="5">
    <source>
        <dbReference type="Proteomes" id="UP000280834"/>
    </source>
</evidence>
<reference evidence="6" key="1">
    <citation type="submission" date="2017-02" db="UniProtKB">
        <authorList>
            <consortium name="WormBaseParasite"/>
        </authorList>
    </citation>
    <scope>IDENTIFICATION</scope>
</reference>
<dbReference type="Gene3D" id="3.40.50.1820">
    <property type="entry name" value="alpha/beta hydrolase"/>
    <property type="match status" value="1"/>
</dbReference>
<dbReference type="Gene3D" id="3.30.300.30">
    <property type="match status" value="1"/>
</dbReference>
<proteinExistence type="predicted"/>
<dbReference type="InterPro" id="IPR000873">
    <property type="entry name" value="AMP-dep_synth/lig_dom"/>
</dbReference>
<dbReference type="SUPFAM" id="SSF56801">
    <property type="entry name" value="Acetyl-CoA synthetase-like"/>
    <property type="match status" value="1"/>
</dbReference>
<reference evidence="4 5" key="2">
    <citation type="submission" date="2018-11" db="EMBL/GenBank/DDBJ databases">
        <authorList>
            <consortium name="Pathogen Informatics"/>
        </authorList>
    </citation>
    <scope>NUCLEOTIDE SEQUENCE [LARGE SCALE GENOMIC DNA]</scope>
</reference>
<evidence type="ECO:0000259" key="3">
    <source>
        <dbReference type="PROSITE" id="PS50075"/>
    </source>
</evidence>
<dbReference type="GO" id="GO:0031177">
    <property type="term" value="F:phosphopantetheine binding"/>
    <property type="evidence" value="ECO:0007669"/>
    <property type="project" value="TreeGrafter"/>
</dbReference>
<dbReference type="STRING" id="42155.A0A0R3Q7P0"/>
<dbReference type="InterPro" id="IPR042099">
    <property type="entry name" value="ANL_N_sf"/>
</dbReference>
<sequence length="824" mass="94792">MAAIQDARSFEHLPFHLLVANLSTEQRQFATNQHPIFNIFFNYRHNLDFPKIEISNVKCSIKQLTTNDAFDFAFTIDEINDNDNGPLITINYNANQYSNQLIDQMIAVYLKLLKSICSKNDCIQNEMYNFKCKMHHCDILSGSAIDIIKQQAIHTDKLIAFCNSYQTIITYQQLYEMIDVFSKQITQFYLQNSCENIRADTIIPICADSNAIIAPLLAVQLIGAAYAPIDPANSSTMIAQLVHDIGATIIIVQETNLNLNIPMLNMEQFAAFTNQQQQQQTDTKNWKMNYCNKKLANERMKKYSQSIDLSYVIFTSGTTGKPKAVCVTNQNLLNFIVASTQQTTFHPNYRIYHSVNTIFDVSCMNIFTTFSNGCCLISAANILNATNEIIEMNVQFAFLSAALFNMFDNDEINQLQQLEKLFVGGETINNQQINRCLQLGICLCQIYGPTETTIWSLTNNCTIFENECGRIIGTVINNEFAYVLDSENNLTCNGAKGELVICGNGITREDEILKRNLIAYYTGDFVIKFGEKYHFLGRKDKQLKMHGYRLEPTEIEIVVRKWDLTIGNVIVLKNEQLDSLVLFIEKETDSKYYCDLLRQYLNENLLHFMIPKKIILLQRMPLNRNGKIDVNKLNEMIRNDYYYHSTDNDNEIIASIQTNNVLQQEVQKIWCQLIGLSQINLTDNFFTIGGHSLLLILLRQKLRDKFNFTLNFQQFYRQPTLAALITSIQTELNICYNEKNDYTYQNYHLSVPLQDFNLIKFVNLRETVTSIGNVYMIHAIAGTIYSYFGLVSTIPQCFNIYAIEYELYYPSDSLIELATFYSKQ</sequence>
<dbReference type="InterPro" id="IPR020845">
    <property type="entry name" value="AMP-binding_CS"/>
</dbReference>
<dbReference type="PANTHER" id="PTHR45527">
    <property type="entry name" value="NONRIBOSOMAL PEPTIDE SYNTHETASE"/>
    <property type="match status" value="1"/>
</dbReference>
<dbReference type="PANTHER" id="PTHR45527:SF1">
    <property type="entry name" value="FATTY ACID SYNTHASE"/>
    <property type="match status" value="1"/>
</dbReference>
<dbReference type="AlphaFoldDB" id="A0A0R3Q7P0"/>
<dbReference type="Pfam" id="PF00550">
    <property type="entry name" value="PP-binding"/>
    <property type="match status" value="1"/>
</dbReference>
<evidence type="ECO:0000313" key="6">
    <source>
        <dbReference type="WBParaSite" id="BTMF_0000234401-mRNA-1"/>
    </source>
</evidence>
<dbReference type="PROSITE" id="PS00012">
    <property type="entry name" value="PHOSPHOPANTETHEINE"/>
    <property type="match status" value="1"/>
</dbReference>
<dbReference type="InterPro" id="IPR036736">
    <property type="entry name" value="ACP-like_sf"/>
</dbReference>
<dbReference type="SUPFAM" id="SSF52777">
    <property type="entry name" value="CoA-dependent acyltransferases"/>
    <property type="match status" value="1"/>
</dbReference>
<dbReference type="PROSITE" id="PS00455">
    <property type="entry name" value="AMP_BINDING"/>
    <property type="match status" value="1"/>
</dbReference>
<dbReference type="Pfam" id="PF00501">
    <property type="entry name" value="AMP-binding"/>
    <property type="match status" value="1"/>
</dbReference>
<accession>A0A0R3Q7P0</accession>
<dbReference type="EMBL" id="UZAG01001245">
    <property type="protein sequence ID" value="VDO10805.1"/>
    <property type="molecule type" value="Genomic_DNA"/>
</dbReference>
<dbReference type="InterPro" id="IPR006162">
    <property type="entry name" value="Ppantetheine_attach_site"/>
</dbReference>
<dbReference type="InterPro" id="IPR009081">
    <property type="entry name" value="PP-bd_ACP"/>
</dbReference>
<dbReference type="GO" id="GO:0005737">
    <property type="term" value="C:cytoplasm"/>
    <property type="evidence" value="ECO:0007669"/>
    <property type="project" value="TreeGrafter"/>
</dbReference>
<evidence type="ECO:0000313" key="4">
    <source>
        <dbReference type="EMBL" id="VDO10805.1"/>
    </source>
</evidence>
<keyword evidence="5" id="KW-1185">Reference proteome</keyword>
<dbReference type="InterPro" id="IPR045851">
    <property type="entry name" value="AMP-bd_C_sf"/>
</dbReference>
<dbReference type="Proteomes" id="UP000280834">
    <property type="component" value="Unassembled WGS sequence"/>
</dbReference>
<name>A0A0R3Q7P0_9BILA</name>
<dbReference type="SUPFAM" id="SSF47336">
    <property type="entry name" value="ACP-like"/>
    <property type="match status" value="1"/>
</dbReference>
<keyword evidence="2" id="KW-0597">Phosphoprotein</keyword>
<feature type="domain" description="Carrier" evidence="3">
    <location>
        <begin position="657"/>
        <end position="732"/>
    </location>
</feature>
<evidence type="ECO:0000256" key="1">
    <source>
        <dbReference type="ARBA" id="ARBA00022450"/>
    </source>
</evidence>
<dbReference type="Gene3D" id="3.30.559.30">
    <property type="entry name" value="Nonribosomal peptide synthetase, condensation domain"/>
    <property type="match status" value="1"/>
</dbReference>
<dbReference type="GO" id="GO:0043041">
    <property type="term" value="P:amino acid activation for nonribosomal peptide biosynthetic process"/>
    <property type="evidence" value="ECO:0007669"/>
    <property type="project" value="TreeGrafter"/>
</dbReference>
<dbReference type="GO" id="GO:0044550">
    <property type="term" value="P:secondary metabolite biosynthetic process"/>
    <property type="evidence" value="ECO:0007669"/>
    <property type="project" value="TreeGrafter"/>
</dbReference>
<dbReference type="InterPro" id="IPR029058">
    <property type="entry name" value="AB_hydrolase_fold"/>
</dbReference>
<evidence type="ECO:0000256" key="2">
    <source>
        <dbReference type="ARBA" id="ARBA00022553"/>
    </source>
</evidence>
<protein>
    <submittedName>
        <fullName evidence="6">Carrier domain-containing protein</fullName>
    </submittedName>
</protein>
<dbReference type="WBParaSite" id="BTMF_0000234401-mRNA-1">
    <property type="protein sequence ID" value="BTMF_0000234401-mRNA-1"/>
    <property type="gene ID" value="BTMF_0000234401"/>
</dbReference>
<gene>
    <name evidence="4" type="ORF">BTMF_LOCUS1673</name>
</gene>